<dbReference type="InterPro" id="IPR056818">
    <property type="entry name" value="GlmU/GlgC-like_hexapep"/>
</dbReference>
<evidence type="ECO:0000259" key="9">
    <source>
        <dbReference type="Pfam" id="PF00483"/>
    </source>
</evidence>
<dbReference type="GO" id="GO:0005978">
    <property type="term" value="P:glycogen biosynthetic process"/>
    <property type="evidence" value="ECO:0007669"/>
    <property type="project" value="UniProtKB-KW"/>
</dbReference>
<dbReference type="Proteomes" id="UP000823634">
    <property type="component" value="Unassembled WGS sequence"/>
</dbReference>
<evidence type="ECO:0000256" key="1">
    <source>
        <dbReference type="ARBA" id="ARBA00010443"/>
    </source>
</evidence>
<evidence type="ECO:0000256" key="5">
    <source>
        <dbReference type="ARBA" id="ARBA00022741"/>
    </source>
</evidence>
<dbReference type="Pfam" id="PF24894">
    <property type="entry name" value="Hexapep_GlmU"/>
    <property type="match status" value="1"/>
</dbReference>
<accession>A0A9D9DIF4</accession>
<keyword evidence="7" id="KW-0320">Glycogen biosynthesis</keyword>
<dbReference type="EC" id="2.7.7.27" evidence="11"/>
<dbReference type="AlphaFoldDB" id="A0A9D9DIF4"/>
<organism evidence="11 12">
    <name type="scientific">Candidatus Alloenteromonas pullistercoris</name>
    <dbReference type="NCBI Taxonomy" id="2840785"/>
    <lineage>
        <taxon>Bacteria</taxon>
        <taxon>Bacillati</taxon>
        <taxon>Bacillota</taxon>
        <taxon>Bacillota incertae sedis</taxon>
        <taxon>Candidatus Alloenteromonas</taxon>
    </lineage>
</organism>
<evidence type="ECO:0000256" key="8">
    <source>
        <dbReference type="ARBA" id="ARBA00023277"/>
    </source>
</evidence>
<sequence length="378" mass="41062">MGIKIAAMILAGGKGTRLKALTRKTAKPAVSYGGKYRIIDFPLSNCANSAINHVAVLTQYESGDLNTYVGNGKNWGLNGVNCLTAVLTPKETEEGSNWYKGTADAIFQNIDWLDNLDPEYVLILSGDHIYATTYDAMLERHVSSSAECTISVYPVPMEEASRFGILETDEEGVITAFKEKPKVPKSNLASMGIYIFNYKTLRAALVEDSKDEKSDHDFGKNIIPMLMERGKKLVAYTYKGYWKDVGTISSLHQANMDLLLSGDPNVNLFLIQGKNKIYTEDNHATPQYIGPIGTVKDSLVNQGAVIRGEADHCVISSDVLIEDGAKAVNCVLMNGAAIKKGARVFDAIVGEGAVVPESTVINAERKEIALVTGKGEIK</sequence>
<dbReference type="PANTHER" id="PTHR43523">
    <property type="entry name" value="GLUCOSE-1-PHOSPHATE ADENYLYLTRANSFERASE-RELATED"/>
    <property type="match status" value="1"/>
</dbReference>
<evidence type="ECO:0000256" key="7">
    <source>
        <dbReference type="ARBA" id="ARBA00023056"/>
    </source>
</evidence>
<evidence type="ECO:0000256" key="4">
    <source>
        <dbReference type="ARBA" id="ARBA00022695"/>
    </source>
</evidence>
<reference evidence="11" key="2">
    <citation type="journal article" date="2021" name="PeerJ">
        <title>Extensive microbial diversity within the chicken gut microbiome revealed by metagenomics and culture.</title>
        <authorList>
            <person name="Gilroy R."/>
            <person name="Ravi A."/>
            <person name="Getino M."/>
            <person name="Pursley I."/>
            <person name="Horton D.L."/>
            <person name="Alikhan N.F."/>
            <person name="Baker D."/>
            <person name="Gharbi K."/>
            <person name="Hall N."/>
            <person name="Watson M."/>
            <person name="Adriaenssens E.M."/>
            <person name="Foster-Nyarko E."/>
            <person name="Jarju S."/>
            <person name="Secka A."/>
            <person name="Antonio M."/>
            <person name="Oren A."/>
            <person name="Chaudhuri R.R."/>
            <person name="La Ragione R."/>
            <person name="Hildebrand F."/>
            <person name="Pallen M.J."/>
        </authorList>
    </citation>
    <scope>NUCLEOTIDE SEQUENCE</scope>
    <source>
        <strain evidence="11">17113</strain>
    </source>
</reference>
<evidence type="ECO:0000259" key="10">
    <source>
        <dbReference type="Pfam" id="PF24894"/>
    </source>
</evidence>
<dbReference type="EMBL" id="JADINA010000007">
    <property type="protein sequence ID" value="MBO8425849.1"/>
    <property type="molecule type" value="Genomic_DNA"/>
</dbReference>
<keyword evidence="8" id="KW-0119">Carbohydrate metabolism</keyword>
<evidence type="ECO:0000256" key="6">
    <source>
        <dbReference type="ARBA" id="ARBA00022840"/>
    </source>
</evidence>
<dbReference type="SUPFAM" id="SSF53448">
    <property type="entry name" value="Nucleotide-diphospho-sugar transferases"/>
    <property type="match status" value="1"/>
</dbReference>
<name>A0A9D9DIF4_9FIRM</name>
<dbReference type="InterPro" id="IPR011004">
    <property type="entry name" value="Trimer_LpxA-like_sf"/>
</dbReference>
<evidence type="ECO:0000313" key="12">
    <source>
        <dbReference type="Proteomes" id="UP000823634"/>
    </source>
</evidence>
<dbReference type="NCBIfam" id="NF003670">
    <property type="entry name" value="PRK05293.1"/>
    <property type="match status" value="1"/>
</dbReference>
<dbReference type="Gene3D" id="3.90.550.10">
    <property type="entry name" value="Spore Coat Polysaccharide Biosynthesis Protein SpsA, Chain A"/>
    <property type="match status" value="1"/>
</dbReference>
<dbReference type="PROSITE" id="PS00808">
    <property type="entry name" value="ADP_GLC_PYROPHOSPH_1"/>
    <property type="match status" value="1"/>
</dbReference>
<keyword evidence="5" id="KW-0547">Nucleotide-binding</keyword>
<comment type="caution">
    <text evidence="11">The sequence shown here is derived from an EMBL/GenBank/DDBJ whole genome shotgun (WGS) entry which is preliminary data.</text>
</comment>
<dbReference type="SUPFAM" id="SSF51161">
    <property type="entry name" value="Trimeric LpxA-like enzymes"/>
    <property type="match status" value="1"/>
</dbReference>
<dbReference type="InterPro" id="IPR011831">
    <property type="entry name" value="ADP-Glc_PPase"/>
</dbReference>
<feature type="domain" description="Glucose-1-phosphate adenylyltransferase/Bifunctional protein GlmU-like C-terminal hexapeptide" evidence="10">
    <location>
        <begin position="293"/>
        <end position="365"/>
    </location>
</feature>
<comment type="similarity">
    <text evidence="1">Belongs to the bacterial/plant glucose-1-phosphate adenylyltransferase family.</text>
</comment>
<dbReference type="PANTHER" id="PTHR43523:SF2">
    <property type="entry name" value="GLUCOSE-1-PHOSPHATE ADENYLYLTRANSFERASE"/>
    <property type="match status" value="1"/>
</dbReference>
<gene>
    <name evidence="11" type="ORF">IAC61_00830</name>
</gene>
<dbReference type="GO" id="GO:0005524">
    <property type="term" value="F:ATP binding"/>
    <property type="evidence" value="ECO:0007669"/>
    <property type="project" value="UniProtKB-KW"/>
</dbReference>
<dbReference type="Pfam" id="PF00483">
    <property type="entry name" value="NTP_transferase"/>
    <property type="match status" value="1"/>
</dbReference>
<reference evidence="11" key="1">
    <citation type="submission" date="2020-10" db="EMBL/GenBank/DDBJ databases">
        <authorList>
            <person name="Gilroy R."/>
        </authorList>
    </citation>
    <scope>NUCLEOTIDE SEQUENCE</scope>
    <source>
        <strain evidence="11">17113</strain>
    </source>
</reference>
<proteinExistence type="inferred from homology"/>
<protein>
    <submittedName>
        <fullName evidence="11">Glucose-1-phosphate adenylyltransferase</fullName>
        <ecNumber evidence="11">2.7.7.27</ecNumber>
    </submittedName>
</protein>
<feature type="domain" description="Nucleotidyl transferase" evidence="9">
    <location>
        <begin position="7"/>
        <end position="259"/>
    </location>
</feature>
<dbReference type="InterPro" id="IPR005836">
    <property type="entry name" value="ADP_Glu_pyroP_CS"/>
</dbReference>
<keyword evidence="6" id="KW-0067">ATP-binding</keyword>
<keyword evidence="4 11" id="KW-0548">Nucleotidyltransferase</keyword>
<evidence type="ECO:0000256" key="2">
    <source>
        <dbReference type="ARBA" id="ARBA00022600"/>
    </source>
</evidence>
<dbReference type="InterPro" id="IPR029044">
    <property type="entry name" value="Nucleotide-diphossugar_trans"/>
</dbReference>
<dbReference type="PROSITE" id="PS00810">
    <property type="entry name" value="ADP_GLC_PYROPHOSPH_3"/>
    <property type="match status" value="1"/>
</dbReference>
<dbReference type="InterPro" id="IPR005835">
    <property type="entry name" value="NTP_transferase_dom"/>
</dbReference>
<dbReference type="GO" id="GO:0008878">
    <property type="term" value="F:glucose-1-phosphate adenylyltransferase activity"/>
    <property type="evidence" value="ECO:0007669"/>
    <property type="project" value="UniProtKB-EC"/>
</dbReference>
<dbReference type="CDD" id="cd02508">
    <property type="entry name" value="ADP_Glucose_PP"/>
    <property type="match status" value="1"/>
</dbReference>
<evidence type="ECO:0000256" key="3">
    <source>
        <dbReference type="ARBA" id="ARBA00022679"/>
    </source>
</evidence>
<keyword evidence="3 11" id="KW-0808">Transferase</keyword>
<keyword evidence="2" id="KW-0321">Glycogen metabolism</keyword>
<evidence type="ECO:0000313" key="11">
    <source>
        <dbReference type="EMBL" id="MBO8425849.1"/>
    </source>
</evidence>
<dbReference type="Gene3D" id="2.160.10.10">
    <property type="entry name" value="Hexapeptide repeat proteins"/>
    <property type="match status" value="1"/>
</dbReference>
<dbReference type="PROSITE" id="PS00809">
    <property type="entry name" value="ADP_GLC_PYROPHOSPH_2"/>
    <property type="match status" value="1"/>
</dbReference>